<feature type="domain" description="DUF4394" evidence="1">
    <location>
        <begin position="21"/>
        <end position="239"/>
    </location>
</feature>
<evidence type="ECO:0000313" key="2">
    <source>
        <dbReference type="EMBL" id="ACN58835.1"/>
    </source>
</evidence>
<reference evidence="2" key="1">
    <citation type="journal article" date="2009" name="ISME J.">
        <title>Functional metagenomics reveals diverse beta-lactamases in a remote Alaskan soil.</title>
        <authorList>
            <person name="Allen H.K."/>
            <person name="Moe L.A."/>
            <person name="Rodbumrer J."/>
            <person name="Gaarder A."/>
            <person name="Handelsman J."/>
        </authorList>
    </citation>
    <scope>NUCLEOTIDE SEQUENCE</scope>
</reference>
<proteinExistence type="predicted"/>
<dbReference type="InterPro" id="IPR025507">
    <property type="entry name" value="DUF4394"/>
</dbReference>
<organism evidence="2">
    <name type="scientific">uncultured bacterium BLR12</name>
    <dbReference type="NCBI Taxonomy" id="506514"/>
    <lineage>
        <taxon>Bacteria</taxon>
        <taxon>environmental samples</taxon>
    </lineage>
</organism>
<dbReference type="AlphaFoldDB" id="C0INE9"/>
<feature type="domain" description="DUF4394" evidence="1">
    <location>
        <begin position="265"/>
        <end position="465"/>
    </location>
</feature>
<dbReference type="EMBL" id="EU408351">
    <property type="protein sequence ID" value="ACN58835.1"/>
    <property type="molecule type" value="Genomic_DNA"/>
</dbReference>
<gene>
    <name evidence="2" type="ORF">AKSOIL_0220</name>
</gene>
<accession>C0INE9</accession>
<protein>
    <submittedName>
        <fullName evidence="2">Gll1766 protein</fullName>
    </submittedName>
</protein>
<dbReference type="Pfam" id="PF14339">
    <property type="entry name" value="DUF4394"/>
    <property type="match status" value="2"/>
</dbReference>
<sequence>MPMEQQGPDIDFYALGKNNQLLLINGKNTSVSKSTVAITGLQSAETIMGIDFRPNTGQLFGVGSTSRLYVINPLTGEARAVGVDAFSPAIDGTSVGFDFNPTVDRIRLVSSSGQNLRLNPETGVVAFTDGSINGAPGASVSAVAYTQSIAGATTTVLYDIDITTDKLYKQNPPNTGTLVEVGSLGVDAEAAGGFDISADSAYALAALTVAGNSGLYIINLSTGAATKAGKFNGEIIGLAIPTQAVAYAVCNTTKLFILDPNTGKISFTKMMTGLQAGENIKGLDMRPATGQLFALGSTSRLYTINIASGAATEIGAGPFATLLDGAAFGFDFNPTVDRIRVVSDNGQNLRLNPITGAVAFVDGMINPSTSKISGSAYTNNFFGATTTMLFDIDAQSDRLVKQDPPNMGTIVDIGPLGIDIDKSNGFDISGMGGKAYGIFTSGSSTKIYSIDLMTGTATVKAGFQEPVNGFTLGIGL</sequence>
<name>C0INE9_9BACT</name>
<dbReference type="SUPFAM" id="SSF69322">
    <property type="entry name" value="Tricorn protease domain 2"/>
    <property type="match status" value="1"/>
</dbReference>
<evidence type="ECO:0000259" key="1">
    <source>
        <dbReference type="Pfam" id="PF14339"/>
    </source>
</evidence>